<keyword evidence="2" id="KW-1185">Reference proteome</keyword>
<reference evidence="1 2" key="1">
    <citation type="submission" date="2020-10" db="EMBL/GenBank/DDBJ databases">
        <title>Novel species in genus Corynebacterium.</title>
        <authorList>
            <person name="Zhang G."/>
        </authorList>
    </citation>
    <scope>NUCLEOTIDE SEQUENCE [LARGE SCALE GENOMIC DNA]</scope>
    <source>
        <strain evidence="1 2">DSM 45110</strain>
    </source>
</reference>
<dbReference type="RefSeq" id="WP_194557162.1">
    <property type="nucleotide sequence ID" value="NZ_JADKMY010000003.1"/>
</dbReference>
<comment type="caution">
    <text evidence="1">The sequence shown here is derived from an EMBL/GenBank/DDBJ whole genome shotgun (WGS) entry which is preliminary data.</text>
</comment>
<evidence type="ECO:0000313" key="1">
    <source>
        <dbReference type="EMBL" id="MBF4554277.1"/>
    </source>
</evidence>
<evidence type="ECO:0000313" key="2">
    <source>
        <dbReference type="Proteomes" id="UP000635902"/>
    </source>
</evidence>
<organism evidence="1 2">
    <name type="scientific">Corynebacterium suicordis DSM 45110</name>
    <dbReference type="NCBI Taxonomy" id="1121369"/>
    <lineage>
        <taxon>Bacteria</taxon>
        <taxon>Bacillati</taxon>
        <taxon>Actinomycetota</taxon>
        <taxon>Actinomycetes</taxon>
        <taxon>Mycobacteriales</taxon>
        <taxon>Corynebacteriaceae</taxon>
        <taxon>Corynebacterium</taxon>
    </lineage>
</organism>
<name>A0ABR9ZNU8_9CORY</name>
<dbReference type="EMBL" id="JADKMY010000003">
    <property type="protein sequence ID" value="MBF4554277.1"/>
    <property type="molecule type" value="Genomic_DNA"/>
</dbReference>
<evidence type="ECO:0008006" key="3">
    <source>
        <dbReference type="Google" id="ProtNLM"/>
    </source>
</evidence>
<proteinExistence type="predicted"/>
<accession>A0ABR9ZNU8</accession>
<dbReference type="Proteomes" id="UP000635902">
    <property type="component" value="Unassembled WGS sequence"/>
</dbReference>
<gene>
    <name evidence="1" type="ORF">IRY30_09370</name>
</gene>
<protein>
    <recommendedName>
        <fullName evidence="3">PE domain-containing protein</fullName>
    </recommendedName>
</protein>
<sequence length="114" mass="11536">MPWGSVLPGLGDTSVHPEAVQFRAQELQRVAGLVGVAGRRLGEAPHVDLPGEMFPGVLASACEQFARAAISHGAAAEATAGQIVEYVASVQAADQQGARALGGSMGESAGGGWR</sequence>